<evidence type="ECO:0000313" key="2">
    <source>
        <dbReference type="EMBL" id="CAG8554150.1"/>
    </source>
</evidence>
<organism evidence="2 3">
    <name type="scientific">Dentiscutata erythropus</name>
    <dbReference type="NCBI Taxonomy" id="1348616"/>
    <lineage>
        <taxon>Eukaryota</taxon>
        <taxon>Fungi</taxon>
        <taxon>Fungi incertae sedis</taxon>
        <taxon>Mucoromycota</taxon>
        <taxon>Glomeromycotina</taxon>
        <taxon>Glomeromycetes</taxon>
        <taxon>Diversisporales</taxon>
        <taxon>Gigasporaceae</taxon>
        <taxon>Dentiscutata</taxon>
    </lineage>
</organism>
<dbReference type="Proteomes" id="UP000789405">
    <property type="component" value="Unassembled WGS sequence"/>
</dbReference>
<dbReference type="OrthoDB" id="2367144at2759"/>
<dbReference type="EMBL" id="CAJVPY010002259">
    <property type="protein sequence ID" value="CAG8554150.1"/>
    <property type="molecule type" value="Genomic_DNA"/>
</dbReference>
<feature type="region of interest" description="Disordered" evidence="1">
    <location>
        <begin position="272"/>
        <end position="333"/>
    </location>
</feature>
<feature type="region of interest" description="Disordered" evidence="1">
    <location>
        <begin position="1"/>
        <end position="46"/>
    </location>
</feature>
<gene>
    <name evidence="2" type="ORF">DERYTH_LOCUS5415</name>
</gene>
<feature type="compositionally biased region" description="Polar residues" evidence="1">
    <location>
        <begin position="316"/>
        <end position="333"/>
    </location>
</feature>
<sequence length="333" mass="37742">MTSTLHLPNNFPRPRSAASSVKSVRSSKSVRSTSPTSSVGNNRDENDALRPYVDAISQMFVRTREKGYNFSAVSDCIEEEMTLKKIEPIQIFSWLSSNQNTVQYTTLLGFFYFQGIGIPVEQRKGFSLFLTAAKMDFFVAQDLAEECGNSDAEAPLAELLAKTENSGSQSPMPQISRDENDAIRRVVDELIENFVDMKERGNQDETISRFINDFIIDNKRFPSQIYDWLLNNQNTAQYITLLGYFYFDAIGTEEDIRKSFTYYSLDKLQRRVNKSASQPPSEPSTSSPQSDSQEETDSVSSQKGEEDQNVEAVQLIITNEEQFDESTSNENEK</sequence>
<feature type="compositionally biased region" description="Low complexity" evidence="1">
    <location>
        <begin position="277"/>
        <end position="291"/>
    </location>
</feature>
<comment type="caution">
    <text evidence="2">The sequence shown here is derived from an EMBL/GenBank/DDBJ whole genome shotgun (WGS) entry which is preliminary data.</text>
</comment>
<proteinExistence type="predicted"/>
<dbReference type="AlphaFoldDB" id="A0A9N9B3A4"/>
<name>A0A9N9B3A4_9GLOM</name>
<dbReference type="SUPFAM" id="SSF81901">
    <property type="entry name" value="HCP-like"/>
    <property type="match status" value="1"/>
</dbReference>
<protein>
    <submittedName>
        <fullName evidence="2">15401_t:CDS:1</fullName>
    </submittedName>
</protein>
<evidence type="ECO:0000256" key="1">
    <source>
        <dbReference type="SAM" id="MobiDB-lite"/>
    </source>
</evidence>
<feature type="compositionally biased region" description="Low complexity" evidence="1">
    <location>
        <begin position="13"/>
        <end position="39"/>
    </location>
</feature>
<accession>A0A9N9B3A4</accession>
<reference evidence="2" key="1">
    <citation type="submission" date="2021-06" db="EMBL/GenBank/DDBJ databases">
        <authorList>
            <person name="Kallberg Y."/>
            <person name="Tangrot J."/>
            <person name="Rosling A."/>
        </authorList>
    </citation>
    <scope>NUCLEOTIDE SEQUENCE</scope>
    <source>
        <strain evidence="2">MA453B</strain>
    </source>
</reference>
<evidence type="ECO:0000313" key="3">
    <source>
        <dbReference type="Proteomes" id="UP000789405"/>
    </source>
</evidence>
<keyword evidence="3" id="KW-1185">Reference proteome</keyword>